<dbReference type="InterPro" id="IPR001054">
    <property type="entry name" value="A/G_cyclase"/>
</dbReference>
<reference evidence="4" key="1">
    <citation type="submission" date="2021-01" db="EMBL/GenBank/DDBJ databases">
        <title>Description of Breznakiella homolactica.</title>
        <authorList>
            <person name="Song Y."/>
            <person name="Brune A."/>
        </authorList>
    </citation>
    <scope>NUCLEOTIDE SEQUENCE</scope>
    <source>
        <strain evidence="4">RmG30</strain>
    </source>
</reference>
<dbReference type="SUPFAM" id="SSF48452">
    <property type="entry name" value="TPR-like"/>
    <property type="match status" value="1"/>
</dbReference>
<feature type="transmembrane region" description="Helical" evidence="2">
    <location>
        <begin position="28"/>
        <end position="47"/>
    </location>
</feature>
<proteinExistence type="predicted"/>
<dbReference type="SMART" id="SM00044">
    <property type="entry name" value="CYCc"/>
    <property type="match status" value="1"/>
</dbReference>
<dbReference type="GO" id="GO:0006171">
    <property type="term" value="P:cAMP biosynthetic process"/>
    <property type="evidence" value="ECO:0007669"/>
    <property type="project" value="TreeGrafter"/>
</dbReference>
<dbReference type="EMBL" id="CP067089">
    <property type="protein sequence ID" value="QQO08234.1"/>
    <property type="molecule type" value="Genomic_DNA"/>
</dbReference>
<dbReference type="RefSeq" id="WP_215625540.1">
    <property type="nucleotide sequence ID" value="NZ_CP067089.2"/>
</dbReference>
<feature type="transmembrane region" description="Helical" evidence="2">
    <location>
        <begin position="94"/>
        <end position="115"/>
    </location>
</feature>
<feature type="transmembrane region" description="Helical" evidence="2">
    <location>
        <begin position="127"/>
        <end position="146"/>
    </location>
</feature>
<organism evidence="4 5">
    <name type="scientific">Breznakiella homolactica</name>
    <dbReference type="NCBI Taxonomy" id="2798577"/>
    <lineage>
        <taxon>Bacteria</taxon>
        <taxon>Pseudomonadati</taxon>
        <taxon>Spirochaetota</taxon>
        <taxon>Spirochaetia</taxon>
        <taxon>Spirochaetales</taxon>
        <taxon>Breznakiellaceae</taxon>
        <taxon>Breznakiella</taxon>
    </lineage>
</organism>
<dbReference type="Pfam" id="PF00211">
    <property type="entry name" value="Guanylate_cyc"/>
    <property type="match status" value="1"/>
</dbReference>
<keyword evidence="5" id="KW-1185">Reference proteome</keyword>
<feature type="transmembrane region" description="Helical" evidence="2">
    <location>
        <begin position="152"/>
        <end position="170"/>
    </location>
</feature>
<dbReference type="CDD" id="cd07302">
    <property type="entry name" value="CHD"/>
    <property type="match status" value="1"/>
</dbReference>
<evidence type="ECO:0000313" key="5">
    <source>
        <dbReference type="Proteomes" id="UP000595917"/>
    </source>
</evidence>
<keyword evidence="2" id="KW-0812">Transmembrane</keyword>
<dbReference type="GO" id="GO:0035556">
    <property type="term" value="P:intracellular signal transduction"/>
    <property type="evidence" value="ECO:0007669"/>
    <property type="project" value="InterPro"/>
</dbReference>
<dbReference type="InterPro" id="IPR050697">
    <property type="entry name" value="Adenylyl/Guanylyl_Cyclase_3/4"/>
</dbReference>
<dbReference type="PROSITE" id="PS50005">
    <property type="entry name" value="TPR"/>
    <property type="match status" value="1"/>
</dbReference>
<protein>
    <recommendedName>
        <fullName evidence="3">Guanylate cyclase domain-containing protein</fullName>
    </recommendedName>
</protein>
<evidence type="ECO:0000256" key="1">
    <source>
        <dbReference type="PROSITE-ProRule" id="PRU00339"/>
    </source>
</evidence>
<keyword evidence="2" id="KW-0472">Membrane</keyword>
<dbReference type="SUPFAM" id="SSF55073">
    <property type="entry name" value="Nucleotide cyclase"/>
    <property type="match status" value="1"/>
</dbReference>
<feature type="transmembrane region" description="Helical" evidence="2">
    <location>
        <begin position="67"/>
        <end position="88"/>
    </location>
</feature>
<dbReference type="InterPro" id="IPR011990">
    <property type="entry name" value="TPR-like_helical_dom_sf"/>
</dbReference>
<feature type="repeat" description="TPR" evidence="1">
    <location>
        <begin position="500"/>
        <end position="533"/>
    </location>
</feature>
<dbReference type="Proteomes" id="UP000595917">
    <property type="component" value="Chromosome"/>
</dbReference>
<dbReference type="InterPro" id="IPR029787">
    <property type="entry name" value="Nucleotide_cyclase"/>
</dbReference>
<dbReference type="AlphaFoldDB" id="A0A7T7XKS9"/>
<dbReference type="PANTHER" id="PTHR43081:SF1">
    <property type="entry name" value="ADENYLATE CYCLASE, TERMINAL-DIFFERENTIATION SPECIFIC"/>
    <property type="match status" value="1"/>
</dbReference>
<accession>A0A7T7XKS9</accession>
<dbReference type="KEGG" id="bhc:JFL75_15015"/>
<dbReference type="GO" id="GO:0004016">
    <property type="term" value="F:adenylate cyclase activity"/>
    <property type="evidence" value="ECO:0007669"/>
    <property type="project" value="UniProtKB-ARBA"/>
</dbReference>
<dbReference type="PANTHER" id="PTHR43081">
    <property type="entry name" value="ADENYLATE CYCLASE, TERMINAL-DIFFERENTIATION SPECIFIC-RELATED"/>
    <property type="match status" value="1"/>
</dbReference>
<evidence type="ECO:0000259" key="3">
    <source>
        <dbReference type="PROSITE" id="PS50125"/>
    </source>
</evidence>
<evidence type="ECO:0000256" key="2">
    <source>
        <dbReference type="SAM" id="Phobius"/>
    </source>
</evidence>
<dbReference type="Gene3D" id="3.30.70.1230">
    <property type="entry name" value="Nucleotide cyclase"/>
    <property type="match status" value="1"/>
</dbReference>
<gene>
    <name evidence="4" type="ORF">JFL75_15015</name>
</gene>
<dbReference type="InterPro" id="IPR019734">
    <property type="entry name" value="TPR_rpt"/>
</dbReference>
<keyword evidence="2" id="KW-1133">Transmembrane helix</keyword>
<dbReference type="PROSITE" id="PS50125">
    <property type="entry name" value="GUANYLATE_CYCLASE_2"/>
    <property type="match status" value="1"/>
</dbReference>
<feature type="transmembrane region" description="Helical" evidence="2">
    <location>
        <begin position="177"/>
        <end position="194"/>
    </location>
</feature>
<name>A0A7T7XKS9_9SPIR</name>
<evidence type="ECO:0000313" key="4">
    <source>
        <dbReference type="EMBL" id="QQO08234.1"/>
    </source>
</evidence>
<keyword evidence="1" id="KW-0802">TPR repeat</keyword>
<sequence>MADTMQDTTIYPAAWIFRTDGALQGPQIPMFTFLLGCAVALVVFSALRALYRIGHLRKSGHLPEGSAGTAVSAGASLAAAVGFFLSYFGIITPAAGFLIGAAGLFCFVFGGYSAMFRISLNRPFPRWLAALMIGVFAAALFLPPVLSRSTEAFLPPVLGVCVILSLVTAARSRNLRGFGFFCVVLVLLGASFYLDSFFPLPIFLWALALAAWNIAGPNFLAGKVPGPAEAAPAASGETSPGDQDPADSSIPEILAAADEQALPDSGYPQGMSQVSSAINPFIPKEFLTILNKTSVMDLQLGDHTKQEMTIFFSDIRQFTDLSEQLTPEESFKFINSYLSRIVPVITEQGGFIDKYIGDAILALYPQDNGADSAVRSAIEIQKKLVEYNYHRSKCGYRALSMGIGLHTGTLMLGVVGVEDRMQNTVISDAVNLTSRLESITKVFNISLAISEETFKKLEDPGSYMYRFIGKVRVKGKVDPVSVFEIFDGIDPSALDRKMQASTHFEEGMIRYYQKNFPEALGSFRKVLEILPEDGASIFYLDNCMAKLKVPAL</sequence>
<feature type="domain" description="Guanylate cyclase" evidence="3">
    <location>
        <begin position="309"/>
        <end position="437"/>
    </location>
</feature>